<sequence length="653" mass="72772">MTTMFSPTDVQDLLCLFQPTTVLGGSDHDGRISPMSLLPSRSGKGFLVFTRVVQELERRLSKDIKRIDVSTISQELDVSEAIVLRTLKESPFQALFSQDKRYILPDPDVRRMKQQLLDSTSRGLVPKSAFSFDNDLSPEATDVLVTEAGGALLQLEDPQSGRVHLTAVTYQDSLDNEIRIALQASQNAAKSTSLLSEHFVGAPPLWYTFQRAKHVSGRDINLRGRVEMTESAVSYQPETYLVSMRDYTLEQLRTGAISHCNMEQFVETLPELYSDLSSIQVYFQKALGDRGSFASRYATSQAWLEANRKSEVQRLVADGYSNVSSSIKANFPEEVEAGILRTETEQIVSSIEGPSTATKVTAVSHYLFRDDYLQELTDFILDASREQAKTQWARLEQIPEQDCSLVRSEIFKEFPKNEKNQDLVIVLGAVFEENEGHAKAAFAEQIADLETQNETEFALFWSDRVVARLHVYRTGADAIADPKLRGQLLELLQTHAVKELIPESLARAQTKGLLRSKKTKKNASKFTTALKSASDLPTISTSLDKFAKKQGIEAPTPEALAEKKSSQLKELIRGLKKDGDGPRLFLTLMVLLLANRQAGIVYATGKFAPKLMKLLKESIGSVEYEQLEKWKDAVKAGSLTAEDKAQMRALAAE</sequence>
<keyword evidence="2" id="KW-1185">Reference proteome</keyword>
<reference evidence="1" key="1">
    <citation type="journal article" date="2020" name="Stud. Mycol.">
        <title>101 Dothideomycetes genomes: a test case for predicting lifestyles and emergence of pathogens.</title>
        <authorList>
            <person name="Haridas S."/>
            <person name="Albert R."/>
            <person name="Binder M."/>
            <person name="Bloem J."/>
            <person name="Labutti K."/>
            <person name="Salamov A."/>
            <person name="Andreopoulos B."/>
            <person name="Baker S."/>
            <person name="Barry K."/>
            <person name="Bills G."/>
            <person name="Bluhm B."/>
            <person name="Cannon C."/>
            <person name="Castanera R."/>
            <person name="Culley D."/>
            <person name="Daum C."/>
            <person name="Ezra D."/>
            <person name="Gonzalez J."/>
            <person name="Henrissat B."/>
            <person name="Kuo A."/>
            <person name="Liang C."/>
            <person name="Lipzen A."/>
            <person name="Lutzoni F."/>
            <person name="Magnuson J."/>
            <person name="Mondo S."/>
            <person name="Nolan M."/>
            <person name="Ohm R."/>
            <person name="Pangilinan J."/>
            <person name="Park H.-J."/>
            <person name="Ramirez L."/>
            <person name="Alfaro M."/>
            <person name="Sun H."/>
            <person name="Tritt A."/>
            <person name="Yoshinaga Y."/>
            <person name="Zwiers L.-H."/>
            <person name="Turgeon B."/>
            <person name="Goodwin S."/>
            <person name="Spatafora J."/>
            <person name="Crous P."/>
            <person name="Grigoriev I."/>
        </authorList>
    </citation>
    <scope>NUCLEOTIDE SEQUENCE</scope>
    <source>
        <strain evidence="1">CBS 269.34</strain>
    </source>
</reference>
<protein>
    <submittedName>
        <fullName evidence="1">Uncharacterized protein</fullName>
    </submittedName>
</protein>
<proteinExistence type="predicted"/>
<dbReference type="Proteomes" id="UP000799750">
    <property type="component" value="Unassembled WGS sequence"/>
</dbReference>
<dbReference type="EMBL" id="MU004200">
    <property type="protein sequence ID" value="KAF2488854.1"/>
    <property type="molecule type" value="Genomic_DNA"/>
</dbReference>
<accession>A0A6A6QA14</accession>
<evidence type="ECO:0000313" key="2">
    <source>
        <dbReference type="Proteomes" id="UP000799750"/>
    </source>
</evidence>
<dbReference type="AlphaFoldDB" id="A0A6A6QA14"/>
<name>A0A6A6QA14_9PEZI</name>
<evidence type="ECO:0000313" key="1">
    <source>
        <dbReference type="EMBL" id="KAF2488854.1"/>
    </source>
</evidence>
<organism evidence="1 2">
    <name type="scientific">Lophium mytilinum</name>
    <dbReference type="NCBI Taxonomy" id="390894"/>
    <lineage>
        <taxon>Eukaryota</taxon>
        <taxon>Fungi</taxon>
        <taxon>Dikarya</taxon>
        <taxon>Ascomycota</taxon>
        <taxon>Pezizomycotina</taxon>
        <taxon>Dothideomycetes</taxon>
        <taxon>Pleosporomycetidae</taxon>
        <taxon>Mytilinidiales</taxon>
        <taxon>Mytilinidiaceae</taxon>
        <taxon>Lophium</taxon>
    </lineage>
</organism>
<dbReference type="OrthoDB" id="3935714at2759"/>
<gene>
    <name evidence="1" type="ORF">BU16DRAFT_531902</name>
</gene>